<dbReference type="Gene3D" id="1.20.1070.10">
    <property type="entry name" value="Rhodopsin 7-helix transmembrane proteins"/>
    <property type="match status" value="1"/>
</dbReference>
<keyword evidence="7" id="KW-0675">Receptor</keyword>
<feature type="transmembrane region" description="Helical" evidence="9">
    <location>
        <begin position="288"/>
        <end position="308"/>
    </location>
</feature>
<dbReference type="CDD" id="cd00637">
    <property type="entry name" value="7tm_classA_rhodopsin-like"/>
    <property type="match status" value="1"/>
</dbReference>
<comment type="caution">
    <text evidence="11">The sequence shown here is derived from an EMBL/GenBank/DDBJ whole genome shotgun (WGS) entry which is preliminary data.</text>
</comment>
<sequence>MTNFSFSSENSSRVWYKLLDNSSDLFNASSTTGSLNGWFILSISISVGGATLLLLLIASSLVHEKLHKGSRVLVIHLMTMQLLICGIFYPILNISSYLAMRHIKVNLNCTLLLFLEIATMHAEKWASLGLAVNRFVSLICPRSYRLFTSKKVLIITVTLPWLIGLGDTLPVLFQIGGEFGTSAPFGLCVLYAAVRNGTYGIVWTTIGVYLPICLTGVLYLTLFARLSRRARVGPEERKPSGRARAKQTRQIALSKLLVASFVWYSICYLPGPIVLTQFAAFYVRDVMLWLRTLTLLGYAVSPVIFLCLSQEYRVGVRRLVSPMWCATAFHSANSIRGGSRARKQLQHSVRSPSAWKLDLIP</sequence>
<evidence type="ECO:0000313" key="11">
    <source>
        <dbReference type="EMBL" id="OQV12349.1"/>
    </source>
</evidence>
<evidence type="ECO:0000256" key="1">
    <source>
        <dbReference type="ARBA" id="ARBA00004651"/>
    </source>
</evidence>
<evidence type="ECO:0000256" key="6">
    <source>
        <dbReference type="ARBA" id="ARBA00023136"/>
    </source>
</evidence>
<dbReference type="PANTHER" id="PTHR24228">
    <property type="entry name" value="B2 BRADYKININ RECEPTOR/ANGIOTENSIN II RECEPTOR"/>
    <property type="match status" value="1"/>
</dbReference>
<dbReference type="PRINTS" id="PR00237">
    <property type="entry name" value="GPCRRHODOPSN"/>
</dbReference>
<evidence type="ECO:0000256" key="5">
    <source>
        <dbReference type="ARBA" id="ARBA00023040"/>
    </source>
</evidence>
<evidence type="ECO:0000256" key="4">
    <source>
        <dbReference type="ARBA" id="ARBA00022989"/>
    </source>
</evidence>
<protein>
    <recommendedName>
        <fullName evidence="10">G-protein coupled receptors family 1 profile domain-containing protein</fullName>
    </recommendedName>
</protein>
<dbReference type="InterPro" id="IPR000276">
    <property type="entry name" value="GPCR_Rhodpsn"/>
</dbReference>
<keyword evidence="2" id="KW-1003">Cell membrane</keyword>
<evidence type="ECO:0000256" key="9">
    <source>
        <dbReference type="SAM" id="Phobius"/>
    </source>
</evidence>
<evidence type="ECO:0000259" key="10">
    <source>
        <dbReference type="PROSITE" id="PS50262"/>
    </source>
</evidence>
<dbReference type="EMBL" id="MTYJ01000147">
    <property type="protein sequence ID" value="OQV12349.1"/>
    <property type="molecule type" value="Genomic_DNA"/>
</dbReference>
<keyword evidence="6 9" id="KW-0472">Membrane</keyword>
<proteinExistence type="predicted"/>
<dbReference type="OrthoDB" id="10042731at2759"/>
<feature type="transmembrane region" description="Helical" evidence="9">
    <location>
        <begin position="256"/>
        <end position="282"/>
    </location>
</feature>
<dbReference type="Pfam" id="PF00001">
    <property type="entry name" value="7tm_1"/>
    <property type="match status" value="1"/>
</dbReference>
<evidence type="ECO:0000256" key="2">
    <source>
        <dbReference type="ARBA" id="ARBA00022475"/>
    </source>
</evidence>
<dbReference type="PANTHER" id="PTHR24228:SF59">
    <property type="entry name" value="NEUROPEPTIDE RECEPTOR 15"/>
    <property type="match status" value="1"/>
</dbReference>
<accession>A0A1W0WAW3</accession>
<dbReference type="PROSITE" id="PS50262">
    <property type="entry name" value="G_PROTEIN_RECEP_F1_2"/>
    <property type="match status" value="1"/>
</dbReference>
<keyword evidence="4 9" id="KW-1133">Transmembrane helix</keyword>
<feature type="transmembrane region" description="Helical" evidence="9">
    <location>
        <begin position="152"/>
        <end position="173"/>
    </location>
</feature>
<evidence type="ECO:0000256" key="7">
    <source>
        <dbReference type="ARBA" id="ARBA00023170"/>
    </source>
</evidence>
<feature type="domain" description="G-protein coupled receptors family 1 profile" evidence="10">
    <location>
        <begin position="48"/>
        <end position="305"/>
    </location>
</feature>
<dbReference type="InterPro" id="IPR017452">
    <property type="entry name" value="GPCR_Rhodpsn_7TM"/>
</dbReference>
<feature type="transmembrane region" description="Helical" evidence="9">
    <location>
        <begin position="38"/>
        <end position="61"/>
    </location>
</feature>
<evidence type="ECO:0000256" key="8">
    <source>
        <dbReference type="ARBA" id="ARBA00023224"/>
    </source>
</evidence>
<dbReference type="GO" id="GO:0005886">
    <property type="term" value="C:plasma membrane"/>
    <property type="evidence" value="ECO:0007669"/>
    <property type="project" value="UniProtKB-SubCell"/>
</dbReference>
<gene>
    <name evidence="11" type="ORF">BV898_13377</name>
</gene>
<organism evidence="11 12">
    <name type="scientific">Hypsibius exemplaris</name>
    <name type="common">Freshwater tardigrade</name>
    <dbReference type="NCBI Taxonomy" id="2072580"/>
    <lineage>
        <taxon>Eukaryota</taxon>
        <taxon>Metazoa</taxon>
        <taxon>Ecdysozoa</taxon>
        <taxon>Tardigrada</taxon>
        <taxon>Eutardigrada</taxon>
        <taxon>Parachela</taxon>
        <taxon>Hypsibioidea</taxon>
        <taxon>Hypsibiidae</taxon>
        <taxon>Hypsibius</taxon>
    </lineage>
</organism>
<comment type="subcellular location">
    <subcellularLocation>
        <location evidence="1">Cell membrane</location>
        <topology evidence="1">Multi-pass membrane protein</topology>
    </subcellularLocation>
</comment>
<keyword evidence="5" id="KW-0297">G-protein coupled receptor</keyword>
<keyword evidence="12" id="KW-1185">Reference proteome</keyword>
<name>A0A1W0WAW3_HYPEX</name>
<dbReference type="AlphaFoldDB" id="A0A1W0WAW3"/>
<keyword evidence="8" id="KW-0807">Transducer</keyword>
<reference evidence="12" key="1">
    <citation type="submission" date="2017-01" db="EMBL/GenBank/DDBJ databases">
        <title>Comparative genomics of anhydrobiosis in the tardigrade Hypsibius dujardini.</title>
        <authorList>
            <person name="Yoshida Y."/>
            <person name="Koutsovoulos G."/>
            <person name="Laetsch D."/>
            <person name="Stevens L."/>
            <person name="Kumar S."/>
            <person name="Horikawa D."/>
            <person name="Ishino K."/>
            <person name="Komine S."/>
            <person name="Tomita M."/>
            <person name="Blaxter M."/>
            <person name="Arakawa K."/>
        </authorList>
    </citation>
    <scope>NUCLEOTIDE SEQUENCE [LARGE SCALE GENOMIC DNA]</scope>
    <source>
        <strain evidence="12">Z151</strain>
    </source>
</reference>
<dbReference type="SUPFAM" id="SSF81321">
    <property type="entry name" value="Family A G protein-coupled receptor-like"/>
    <property type="match status" value="1"/>
</dbReference>
<dbReference type="GO" id="GO:0004930">
    <property type="term" value="F:G protein-coupled receptor activity"/>
    <property type="evidence" value="ECO:0007669"/>
    <property type="project" value="UniProtKB-KW"/>
</dbReference>
<feature type="transmembrane region" description="Helical" evidence="9">
    <location>
        <begin position="200"/>
        <end position="222"/>
    </location>
</feature>
<dbReference type="Proteomes" id="UP000192578">
    <property type="component" value="Unassembled WGS sequence"/>
</dbReference>
<evidence type="ECO:0000256" key="3">
    <source>
        <dbReference type="ARBA" id="ARBA00022692"/>
    </source>
</evidence>
<feature type="transmembrane region" description="Helical" evidence="9">
    <location>
        <begin position="73"/>
        <end position="92"/>
    </location>
</feature>
<evidence type="ECO:0000313" key="12">
    <source>
        <dbReference type="Proteomes" id="UP000192578"/>
    </source>
</evidence>
<keyword evidence="3 9" id="KW-0812">Transmembrane</keyword>